<feature type="transmembrane region" description="Helical" evidence="1">
    <location>
        <begin position="217"/>
        <end position="235"/>
    </location>
</feature>
<feature type="transmembrane region" description="Helical" evidence="1">
    <location>
        <begin position="100"/>
        <end position="120"/>
    </location>
</feature>
<name>A0ABY8FYZ9_9ACTO</name>
<accession>A0ABY8FYZ9</accession>
<dbReference type="RefSeq" id="WP_278013149.1">
    <property type="nucleotide sequence ID" value="NZ_CP121208.1"/>
</dbReference>
<dbReference type="EMBL" id="CP121208">
    <property type="protein sequence ID" value="WFM83754.1"/>
    <property type="molecule type" value="Genomic_DNA"/>
</dbReference>
<keyword evidence="3" id="KW-1185">Reference proteome</keyword>
<feature type="transmembrane region" description="Helical" evidence="1">
    <location>
        <begin position="192"/>
        <end position="211"/>
    </location>
</feature>
<keyword evidence="1" id="KW-0812">Transmembrane</keyword>
<organism evidence="2 3">
    <name type="scientific">Arcanobacterium canis</name>
    <dbReference type="NCBI Taxonomy" id="999183"/>
    <lineage>
        <taxon>Bacteria</taxon>
        <taxon>Bacillati</taxon>
        <taxon>Actinomycetota</taxon>
        <taxon>Actinomycetes</taxon>
        <taxon>Actinomycetales</taxon>
        <taxon>Actinomycetaceae</taxon>
        <taxon>Arcanobacterium</taxon>
    </lineage>
</organism>
<feature type="transmembrane region" description="Helical" evidence="1">
    <location>
        <begin position="284"/>
        <end position="304"/>
    </location>
</feature>
<dbReference type="PANTHER" id="PTHR35337:SF1">
    <property type="entry name" value="SLR1478 PROTEIN"/>
    <property type="match status" value="1"/>
</dbReference>
<dbReference type="Proteomes" id="UP001215216">
    <property type="component" value="Chromosome"/>
</dbReference>
<reference evidence="2 3" key="1">
    <citation type="submission" date="2023-03" db="EMBL/GenBank/DDBJ databases">
        <title>Complete genome of Arcanobacterium canis strain DSM 25104 isolated in 2010 from a canine otitis externa in Germany.</title>
        <authorList>
            <person name="Borowiak M."/>
            <person name="Kreitlow A."/>
            <person name="Malorny B."/>
            <person name="Laemmler C."/>
            <person name="Prenger-Berninghoff E."/>
            <person name="Ploetz M."/>
            <person name="Abdulmawjood A."/>
        </authorList>
    </citation>
    <scope>NUCLEOTIDE SEQUENCE [LARGE SCALE GENOMIC DNA]</scope>
    <source>
        <strain evidence="2 3">DSM 25104</strain>
    </source>
</reference>
<keyword evidence="1" id="KW-0472">Membrane</keyword>
<keyword evidence="1" id="KW-1133">Transmembrane helix</keyword>
<evidence type="ECO:0000313" key="2">
    <source>
        <dbReference type="EMBL" id="WFM83754.1"/>
    </source>
</evidence>
<proteinExistence type="predicted"/>
<feature type="transmembrane region" description="Helical" evidence="1">
    <location>
        <begin position="256"/>
        <end position="278"/>
    </location>
</feature>
<gene>
    <name evidence="2" type="ORF">P7079_01875</name>
</gene>
<evidence type="ECO:0000256" key="1">
    <source>
        <dbReference type="SAM" id="Phobius"/>
    </source>
</evidence>
<evidence type="ECO:0000313" key="3">
    <source>
        <dbReference type="Proteomes" id="UP001215216"/>
    </source>
</evidence>
<feature type="transmembrane region" description="Helical" evidence="1">
    <location>
        <begin position="165"/>
        <end position="185"/>
    </location>
</feature>
<dbReference type="InterPro" id="IPR002798">
    <property type="entry name" value="SpoIIM-like"/>
</dbReference>
<dbReference type="Pfam" id="PF01944">
    <property type="entry name" value="SpoIIM"/>
    <property type="match status" value="1"/>
</dbReference>
<sequence length="320" mass="35500">MYPIAFARAHDAQWKRLEQLARLRHRNGLESEEFLRLYREVSGHLAYLRTINAPQVYTLEVSRILAMSRSRLTGARRSNWASVAQFFGHELPRAFFRVRWWAAGFAALTLVIALATGVFLSTHTQAFAALGSEQELEQIATVEFAQYYTEHSHADFTAVVWTNNAWIALVCVGAGFTGVFPIYMIWQNALNLGIMGAIMAHFGRLDTFFWLILPHGLMELTAIFFAAGAGVKLFWTILVPGPYPRSVALAREGKQTLLVGLGLVGVLGISGLVEGFVTPSNLPALVKVAIGAIVLITFIAWYEIGGRARCEVRHSVQYSA</sequence>
<protein>
    <submittedName>
        <fullName evidence="2">Stage II sporulation protein M</fullName>
    </submittedName>
</protein>
<dbReference type="PANTHER" id="PTHR35337">
    <property type="entry name" value="SLR1478 PROTEIN"/>
    <property type="match status" value="1"/>
</dbReference>